<evidence type="ECO:0000256" key="1">
    <source>
        <dbReference type="ARBA" id="ARBA00008874"/>
    </source>
</evidence>
<dbReference type="PANTHER" id="PTHR48012">
    <property type="entry name" value="STERILE20-LIKE KINASE, ISOFORM B-RELATED"/>
    <property type="match status" value="1"/>
</dbReference>
<evidence type="ECO:0000313" key="12">
    <source>
        <dbReference type="Proteomes" id="UP000237271"/>
    </source>
</evidence>
<comment type="catalytic activity">
    <reaction evidence="7">
        <text>L-threonyl-[protein] + ATP = O-phospho-L-threonyl-[protein] + ADP + H(+)</text>
        <dbReference type="Rhea" id="RHEA:46608"/>
        <dbReference type="Rhea" id="RHEA-COMP:11060"/>
        <dbReference type="Rhea" id="RHEA-COMP:11605"/>
        <dbReference type="ChEBI" id="CHEBI:15378"/>
        <dbReference type="ChEBI" id="CHEBI:30013"/>
        <dbReference type="ChEBI" id="CHEBI:30616"/>
        <dbReference type="ChEBI" id="CHEBI:61977"/>
        <dbReference type="ChEBI" id="CHEBI:456216"/>
        <dbReference type="EC" id="2.7.11.1"/>
    </reaction>
</comment>
<comment type="catalytic activity">
    <reaction evidence="8">
        <text>L-seryl-[protein] + ATP = O-phospho-L-seryl-[protein] + ADP + H(+)</text>
        <dbReference type="Rhea" id="RHEA:17989"/>
        <dbReference type="Rhea" id="RHEA-COMP:9863"/>
        <dbReference type="Rhea" id="RHEA-COMP:11604"/>
        <dbReference type="ChEBI" id="CHEBI:15378"/>
        <dbReference type="ChEBI" id="CHEBI:29999"/>
        <dbReference type="ChEBI" id="CHEBI:30616"/>
        <dbReference type="ChEBI" id="CHEBI:83421"/>
        <dbReference type="ChEBI" id="CHEBI:456216"/>
        <dbReference type="EC" id="2.7.11.1"/>
    </reaction>
</comment>
<organism evidence="11 12">
    <name type="scientific">Phytophthora palmivora</name>
    <dbReference type="NCBI Taxonomy" id="4796"/>
    <lineage>
        <taxon>Eukaryota</taxon>
        <taxon>Sar</taxon>
        <taxon>Stramenopiles</taxon>
        <taxon>Oomycota</taxon>
        <taxon>Peronosporomycetes</taxon>
        <taxon>Peronosporales</taxon>
        <taxon>Peronosporaceae</taxon>
        <taxon>Phytophthora</taxon>
    </lineage>
</organism>
<dbReference type="Pfam" id="PF00069">
    <property type="entry name" value="Pkinase"/>
    <property type="match status" value="1"/>
</dbReference>
<gene>
    <name evidence="11" type="ORF">PHPALM_13189</name>
</gene>
<sequence>MSDHTVAASKAVDEVEEERDAGDMAGFKDACEVGSVLGSPRFIKLHIVTPWKLSLIRVDVLVAEVVALKRLKYPNIASYHGFSNEVGMYLLVLEYCNHCGVRKMIDEQKVVRANCQAGFEADAVLEYCHSMGQVHRDVKAENILGLSP</sequence>
<dbReference type="InterPro" id="IPR000719">
    <property type="entry name" value="Prot_kinase_dom"/>
</dbReference>
<evidence type="ECO:0000256" key="8">
    <source>
        <dbReference type="ARBA" id="ARBA00048679"/>
    </source>
</evidence>
<evidence type="ECO:0000256" key="3">
    <source>
        <dbReference type="ARBA" id="ARBA00022679"/>
    </source>
</evidence>
<dbReference type="PANTHER" id="PTHR48012:SF10">
    <property type="entry name" value="FI20177P1"/>
    <property type="match status" value="1"/>
</dbReference>
<proteinExistence type="inferred from homology"/>
<evidence type="ECO:0000256" key="5">
    <source>
        <dbReference type="ARBA" id="ARBA00022777"/>
    </source>
</evidence>
<keyword evidence="2" id="KW-0723">Serine/threonine-protein kinase</keyword>
<keyword evidence="3" id="KW-0808">Transferase</keyword>
<comment type="caution">
    <text evidence="11">The sequence shown here is derived from an EMBL/GenBank/DDBJ whole genome shotgun (WGS) entry which is preliminary data.</text>
</comment>
<dbReference type="Proteomes" id="UP000237271">
    <property type="component" value="Unassembled WGS sequence"/>
</dbReference>
<dbReference type="SUPFAM" id="SSF56112">
    <property type="entry name" value="Protein kinase-like (PK-like)"/>
    <property type="match status" value="1"/>
</dbReference>
<protein>
    <submittedName>
        <fullName evidence="11">CAMK protein kinase</fullName>
    </submittedName>
</protein>
<keyword evidence="5 11" id="KW-0418">Kinase</keyword>
<comment type="similarity">
    <text evidence="1">Belongs to the protein kinase superfamily. STE Ser/Thr protein kinase family. STE20 subfamily.</text>
</comment>
<keyword evidence="4" id="KW-0547">Nucleotide-binding</keyword>
<evidence type="ECO:0000313" key="11">
    <source>
        <dbReference type="EMBL" id="POM70385.1"/>
    </source>
</evidence>
<evidence type="ECO:0000256" key="9">
    <source>
        <dbReference type="SAM" id="MobiDB-lite"/>
    </source>
</evidence>
<dbReference type="Gene3D" id="1.10.510.10">
    <property type="entry name" value="Transferase(Phosphotransferase) domain 1"/>
    <property type="match status" value="1"/>
</dbReference>
<keyword evidence="6" id="KW-0067">ATP-binding</keyword>
<dbReference type="GO" id="GO:0005524">
    <property type="term" value="F:ATP binding"/>
    <property type="evidence" value="ECO:0007669"/>
    <property type="project" value="UniProtKB-KW"/>
</dbReference>
<dbReference type="GO" id="GO:0004674">
    <property type="term" value="F:protein serine/threonine kinase activity"/>
    <property type="evidence" value="ECO:0007669"/>
    <property type="project" value="UniProtKB-KW"/>
</dbReference>
<accession>A0A2P4XXX2</accession>
<dbReference type="AlphaFoldDB" id="A0A2P4XXX2"/>
<dbReference type="PROSITE" id="PS50011">
    <property type="entry name" value="PROTEIN_KINASE_DOM"/>
    <property type="match status" value="1"/>
</dbReference>
<keyword evidence="12" id="KW-1185">Reference proteome</keyword>
<dbReference type="InterPro" id="IPR050629">
    <property type="entry name" value="STE20/SPS1-PAK"/>
</dbReference>
<dbReference type="GO" id="GO:0005737">
    <property type="term" value="C:cytoplasm"/>
    <property type="evidence" value="ECO:0007669"/>
    <property type="project" value="TreeGrafter"/>
</dbReference>
<evidence type="ECO:0000256" key="2">
    <source>
        <dbReference type="ARBA" id="ARBA00022527"/>
    </source>
</evidence>
<reference evidence="11 12" key="1">
    <citation type="journal article" date="2017" name="Genome Biol. Evol.">
        <title>Phytophthora megakarya and P. palmivora, closely related causal agents of cacao black pod rot, underwent increases in genome sizes and gene numbers by different mechanisms.</title>
        <authorList>
            <person name="Ali S.S."/>
            <person name="Shao J."/>
            <person name="Lary D.J."/>
            <person name="Kronmiller B."/>
            <person name="Shen D."/>
            <person name="Strem M.D."/>
            <person name="Amoako-Attah I."/>
            <person name="Akrofi A.Y."/>
            <person name="Begoude B.A."/>
            <person name="Ten Hoopen G.M."/>
            <person name="Coulibaly K."/>
            <person name="Kebe B.I."/>
            <person name="Melnick R.L."/>
            <person name="Guiltinan M.J."/>
            <person name="Tyler B.M."/>
            <person name="Meinhardt L.W."/>
            <person name="Bailey B.A."/>
        </authorList>
    </citation>
    <scope>NUCLEOTIDE SEQUENCE [LARGE SCALE GENOMIC DNA]</scope>
    <source>
        <strain evidence="12">sbr112.9</strain>
    </source>
</reference>
<dbReference type="OrthoDB" id="2687620at2759"/>
<dbReference type="EMBL" id="NCKW01007071">
    <property type="protein sequence ID" value="POM70385.1"/>
    <property type="molecule type" value="Genomic_DNA"/>
</dbReference>
<evidence type="ECO:0000259" key="10">
    <source>
        <dbReference type="PROSITE" id="PS50011"/>
    </source>
</evidence>
<dbReference type="InterPro" id="IPR011009">
    <property type="entry name" value="Kinase-like_dom_sf"/>
</dbReference>
<evidence type="ECO:0000256" key="6">
    <source>
        <dbReference type="ARBA" id="ARBA00022840"/>
    </source>
</evidence>
<feature type="domain" description="Protein kinase" evidence="10">
    <location>
        <begin position="1"/>
        <end position="148"/>
    </location>
</feature>
<evidence type="ECO:0000256" key="7">
    <source>
        <dbReference type="ARBA" id="ARBA00047899"/>
    </source>
</evidence>
<feature type="region of interest" description="Disordered" evidence="9">
    <location>
        <begin position="1"/>
        <end position="21"/>
    </location>
</feature>
<name>A0A2P4XXX2_9STRA</name>
<evidence type="ECO:0000256" key="4">
    <source>
        <dbReference type="ARBA" id="ARBA00022741"/>
    </source>
</evidence>